<dbReference type="Proteomes" id="UP000267029">
    <property type="component" value="Unassembled WGS sequence"/>
</dbReference>
<protein>
    <submittedName>
        <fullName evidence="1">Uncharacterized protein</fullName>
    </submittedName>
</protein>
<dbReference type="AlphaFoldDB" id="A0A3P6GHX3"/>
<organism evidence="1 2">
    <name type="scientific">Mesocestoides corti</name>
    <name type="common">Flatworm</name>
    <dbReference type="NCBI Taxonomy" id="53468"/>
    <lineage>
        <taxon>Eukaryota</taxon>
        <taxon>Metazoa</taxon>
        <taxon>Spiralia</taxon>
        <taxon>Lophotrochozoa</taxon>
        <taxon>Platyhelminthes</taxon>
        <taxon>Cestoda</taxon>
        <taxon>Eucestoda</taxon>
        <taxon>Cyclophyllidea</taxon>
        <taxon>Mesocestoididae</taxon>
        <taxon>Mesocestoides</taxon>
    </lineage>
</organism>
<keyword evidence="2" id="KW-1185">Reference proteome</keyword>
<evidence type="ECO:0000313" key="1">
    <source>
        <dbReference type="EMBL" id="VDD78977.1"/>
    </source>
</evidence>
<gene>
    <name evidence="1" type="ORF">MCOS_LOCUS4980</name>
</gene>
<sequence>MEVEHPQALPRYPLLGLAFSLHEGLLLCSLHGFTRRSGQMRLFVSAFTMRWNCRLTFHLVKVIALSFRFGLPLLSLCRTRCGHRDGLTGKWFLWKHSLPGYLNLTHFVRGSGSNNVARQWRRLIAQSQSSFVAGFIIIIHQISLTVHYS</sequence>
<evidence type="ECO:0000313" key="2">
    <source>
        <dbReference type="Proteomes" id="UP000267029"/>
    </source>
</evidence>
<reference evidence="1 2" key="1">
    <citation type="submission" date="2018-10" db="EMBL/GenBank/DDBJ databases">
        <authorList>
            <consortium name="Pathogen Informatics"/>
        </authorList>
    </citation>
    <scope>NUCLEOTIDE SEQUENCE [LARGE SCALE GENOMIC DNA]</scope>
</reference>
<accession>A0A3P6GHX3</accession>
<dbReference type="EMBL" id="UXSR01002956">
    <property type="protein sequence ID" value="VDD78977.1"/>
    <property type="molecule type" value="Genomic_DNA"/>
</dbReference>
<name>A0A3P6GHX3_MESCO</name>
<proteinExistence type="predicted"/>